<organism evidence="8 9">
    <name type="scientific">Autumnicola patrickiae</name>
    <dbReference type="NCBI Taxonomy" id="3075591"/>
    <lineage>
        <taxon>Bacteria</taxon>
        <taxon>Pseudomonadati</taxon>
        <taxon>Bacteroidota</taxon>
        <taxon>Flavobacteriia</taxon>
        <taxon>Flavobacteriales</taxon>
        <taxon>Flavobacteriaceae</taxon>
        <taxon>Autumnicola</taxon>
    </lineage>
</organism>
<dbReference type="RefSeq" id="WP_311687536.1">
    <property type="nucleotide sequence ID" value="NZ_JAVRHM010000036.1"/>
</dbReference>
<dbReference type="PANTHER" id="PTHR30471:SF3">
    <property type="entry name" value="UPF0758 PROTEIN YEES-RELATED"/>
    <property type="match status" value="1"/>
</dbReference>
<evidence type="ECO:0000256" key="2">
    <source>
        <dbReference type="ARBA" id="ARBA00022723"/>
    </source>
</evidence>
<dbReference type="PROSITE" id="PS01302">
    <property type="entry name" value="UPF0758"/>
    <property type="match status" value="1"/>
</dbReference>
<evidence type="ECO:0000256" key="4">
    <source>
        <dbReference type="ARBA" id="ARBA00022833"/>
    </source>
</evidence>
<feature type="region of interest" description="Disordered" evidence="6">
    <location>
        <begin position="1"/>
        <end position="21"/>
    </location>
</feature>
<dbReference type="Proteomes" id="UP001261624">
    <property type="component" value="Unassembled WGS sequence"/>
</dbReference>
<sequence length="61" mass="6743">LCKALHNSHNHPSGTLRPSEADKRLTEKIKNAAGLFDIKVLDHLIITPDGEFFSFADEGLL</sequence>
<name>A0ABU3E750_9FLAO</name>
<gene>
    <name evidence="8" type="ORF">RM549_18670</name>
</gene>
<evidence type="ECO:0000313" key="9">
    <source>
        <dbReference type="Proteomes" id="UP001261624"/>
    </source>
</evidence>
<evidence type="ECO:0000313" key="8">
    <source>
        <dbReference type="EMBL" id="MDT0691823.1"/>
    </source>
</evidence>
<accession>A0ABU3E750</accession>
<keyword evidence="5" id="KW-0482">Metalloprotease</keyword>
<keyword evidence="3" id="KW-0378">Hydrolase</keyword>
<evidence type="ECO:0000256" key="6">
    <source>
        <dbReference type="SAM" id="MobiDB-lite"/>
    </source>
</evidence>
<comment type="caution">
    <text evidence="8">The sequence shown here is derived from an EMBL/GenBank/DDBJ whole genome shotgun (WGS) entry which is preliminary data.</text>
</comment>
<evidence type="ECO:0000256" key="1">
    <source>
        <dbReference type="ARBA" id="ARBA00022670"/>
    </source>
</evidence>
<dbReference type="EMBL" id="JAVRHM010000036">
    <property type="protein sequence ID" value="MDT0691823.1"/>
    <property type="molecule type" value="Genomic_DNA"/>
</dbReference>
<proteinExistence type="predicted"/>
<dbReference type="Pfam" id="PF04002">
    <property type="entry name" value="RadC"/>
    <property type="match status" value="1"/>
</dbReference>
<protein>
    <submittedName>
        <fullName evidence="8">JAB domain-containing protein</fullName>
    </submittedName>
</protein>
<reference evidence="8 9" key="1">
    <citation type="submission" date="2023-09" db="EMBL/GenBank/DDBJ databases">
        <authorList>
            <person name="Rey-Velasco X."/>
        </authorList>
    </citation>
    <scope>NUCLEOTIDE SEQUENCE [LARGE SCALE GENOMIC DNA]</scope>
    <source>
        <strain evidence="8 9">F188</strain>
    </source>
</reference>
<dbReference type="PROSITE" id="PS50249">
    <property type="entry name" value="MPN"/>
    <property type="match status" value="1"/>
</dbReference>
<dbReference type="Gene3D" id="3.40.140.10">
    <property type="entry name" value="Cytidine Deaminase, domain 2"/>
    <property type="match status" value="1"/>
</dbReference>
<feature type="non-terminal residue" evidence="8">
    <location>
        <position position="1"/>
    </location>
</feature>
<evidence type="ECO:0000259" key="7">
    <source>
        <dbReference type="PROSITE" id="PS50249"/>
    </source>
</evidence>
<dbReference type="InterPro" id="IPR025657">
    <property type="entry name" value="RadC_JAB"/>
</dbReference>
<keyword evidence="4" id="KW-0862">Zinc</keyword>
<dbReference type="InterPro" id="IPR020891">
    <property type="entry name" value="UPF0758_CS"/>
</dbReference>
<keyword evidence="2" id="KW-0479">Metal-binding</keyword>
<keyword evidence="9" id="KW-1185">Reference proteome</keyword>
<feature type="domain" description="MPN" evidence="7">
    <location>
        <begin position="1"/>
        <end position="61"/>
    </location>
</feature>
<keyword evidence="1" id="KW-0645">Protease</keyword>
<evidence type="ECO:0000256" key="3">
    <source>
        <dbReference type="ARBA" id="ARBA00022801"/>
    </source>
</evidence>
<dbReference type="InterPro" id="IPR001405">
    <property type="entry name" value="UPF0758"/>
</dbReference>
<dbReference type="InterPro" id="IPR037518">
    <property type="entry name" value="MPN"/>
</dbReference>
<evidence type="ECO:0000256" key="5">
    <source>
        <dbReference type="ARBA" id="ARBA00023049"/>
    </source>
</evidence>
<dbReference type="PANTHER" id="PTHR30471">
    <property type="entry name" value="DNA REPAIR PROTEIN RADC"/>
    <property type="match status" value="1"/>
</dbReference>